<gene>
    <name evidence="1" type="ORF">PoB_006424000</name>
</gene>
<name>A0AAV4D0T0_9GAST</name>
<comment type="caution">
    <text evidence="1">The sequence shown here is derived from an EMBL/GenBank/DDBJ whole genome shotgun (WGS) entry which is preliminary data.</text>
</comment>
<dbReference type="AlphaFoldDB" id="A0AAV4D0T0"/>
<dbReference type="Proteomes" id="UP000735302">
    <property type="component" value="Unassembled WGS sequence"/>
</dbReference>
<evidence type="ECO:0000313" key="2">
    <source>
        <dbReference type="Proteomes" id="UP000735302"/>
    </source>
</evidence>
<proteinExistence type="predicted"/>
<reference evidence="1 2" key="1">
    <citation type="journal article" date="2021" name="Elife">
        <title>Chloroplast acquisition without the gene transfer in kleptoplastic sea slugs, Plakobranchus ocellatus.</title>
        <authorList>
            <person name="Maeda T."/>
            <person name="Takahashi S."/>
            <person name="Yoshida T."/>
            <person name="Shimamura S."/>
            <person name="Takaki Y."/>
            <person name="Nagai Y."/>
            <person name="Toyoda A."/>
            <person name="Suzuki Y."/>
            <person name="Arimoto A."/>
            <person name="Ishii H."/>
            <person name="Satoh N."/>
            <person name="Nishiyama T."/>
            <person name="Hasebe M."/>
            <person name="Maruyama T."/>
            <person name="Minagawa J."/>
            <person name="Obokata J."/>
            <person name="Shigenobu S."/>
        </authorList>
    </citation>
    <scope>NUCLEOTIDE SEQUENCE [LARGE SCALE GENOMIC DNA]</scope>
</reference>
<sequence length="77" mass="8612">MARLSVCQLVEIEMLSENELIPLHNKVISSFWILRSGADGGALTRDKGVLKISRRVSLSTVLPKPQNCEYDNWLALS</sequence>
<accession>A0AAV4D0T0</accession>
<evidence type="ECO:0000313" key="1">
    <source>
        <dbReference type="EMBL" id="GFO37735.1"/>
    </source>
</evidence>
<organism evidence="1 2">
    <name type="scientific">Plakobranchus ocellatus</name>
    <dbReference type="NCBI Taxonomy" id="259542"/>
    <lineage>
        <taxon>Eukaryota</taxon>
        <taxon>Metazoa</taxon>
        <taxon>Spiralia</taxon>
        <taxon>Lophotrochozoa</taxon>
        <taxon>Mollusca</taxon>
        <taxon>Gastropoda</taxon>
        <taxon>Heterobranchia</taxon>
        <taxon>Euthyneura</taxon>
        <taxon>Panpulmonata</taxon>
        <taxon>Sacoglossa</taxon>
        <taxon>Placobranchoidea</taxon>
        <taxon>Plakobranchidae</taxon>
        <taxon>Plakobranchus</taxon>
    </lineage>
</organism>
<dbReference type="EMBL" id="BLXT01007302">
    <property type="protein sequence ID" value="GFO37735.1"/>
    <property type="molecule type" value="Genomic_DNA"/>
</dbReference>
<protein>
    <submittedName>
        <fullName evidence="1">Uncharacterized protein</fullName>
    </submittedName>
</protein>
<keyword evidence="2" id="KW-1185">Reference proteome</keyword>